<evidence type="ECO:0000313" key="2">
    <source>
        <dbReference type="Proteomes" id="UP000031876"/>
    </source>
</evidence>
<dbReference type="AlphaFoldDB" id="A0AB33APM6"/>
<dbReference type="Proteomes" id="UP000031876">
    <property type="component" value="Plasmid 3"/>
</dbReference>
<gene>
    <name evidence="1" type="ORF">BF38_6111</name>
</gene>
<proteinExistence type="predicted"/>
<evidence type="ECO:0008006" key="3">
    <source>
        <dbReference type="Google" id="ProtNLM"/>
    </source>
</evidence>
<dbReference type="EMBL" id="CP009332">
    <property type="protein sequence ID" value="AJG73592.1"/>
    <property type="molecule type" value="Genomic_DNA"/>
</dbReference>
<keyword evidence="1" id="KW-0614">Plasmid</keyword>
<organism evidence="1 2">
    <name type="scientific">Bacillus thuringiensis</name>
    <dbReference type="NCBI Taxonomy" id="1428"/>
    <lineage>
        <taxon>Bacteria</taxon>
        <taxon>Bacillati</taxon>
        <taxon>Bacillota</taxon>
        <taxon>Bacilli</taxon>
        <taxon>Bacillales</taxon>
        <taxon>Bacillaceae</taxon>
        <taxon>Bacillus</taxon>
        <taxon>Bacillus cereus group</taxon>
    </lineage>
</organism>
<name>A0AB33APM6_BACTU</name>
<sequence length="32" mass="3719">MKLEIQFKLKVKIQPNTLVDLFSLIIQAYLGL</sequence>
<evidence type="ECO:0000313" key="1">
    <source>
        <dbReference type="EMBL" id="AJG73592.1"/>
    </source>
</evidence>
<accession>A0AB33APM6</accession>
<dbReference type="KEGG" id="btw:BF38_6111"/>
<geneLocation type="plasmid" evidence="1 2">
    <name>3</name>
</geneLocation>
<reference evidence="1 2" key="1">
    <citation type="journal article" date="2015" name="Genome Announc.">
        <title>Complete genome sequences for 35 biothreat assay-relevant bacillus species.</title>
        <authorList>
            <person name="Johnson S.L."/>
            <person name="Daligault H.E."/>
            <person name="Davenport K.W."/>
            <person name="Jaissle J."/>
            <person name="Frey K.G."/>
            <person name="Ladner J.T."/>
            <person name="Broomall S.M."/>
            <person name="Bishop-Lilly K.A."/>
            <person name="Bruce D.C."/>
            <person name="Gibbons H.S."/>
            <person name="Coyne S.R."/>
            <person name="Lo C.C."/>
            <person name="Meincke L."/>
            <person name="Munk A.C."/>
            <person name="Koroleva G.I."/>
            <person name="Rosenzweig C.N."/>
            <person name="Palacios G.F."/>
            <person name="Redden C.L."/>
            <person name="Minogue T.D."/>
            <person name="Chain P.S."/>
        </authorList>
    </citation>
    <scope>NUCLEOTIDE SEQUENCE [LARGE SCALE GENOMIC DNA]</scope>
    <source>
        <strain evidence="1 2">HD1011</strain>
    </source>
</reference>
<protein>
    <recommendedName>
        <fullName evidence="3">Transposase</fullName>
    </recommendedName>
</protein>